<dbReference type="EMBL" id="BDUD01000001">
    <property type="protein sequence ID" value="GBG21057.1"/>
    <property type="molecule type" value="Genomic_DNA"/>
</dbReference>
<evidence type="ECO:0000313" key="2">
    <source>
        <dbReference type="Proteomes" id="UP000245124"/>
    </source>
</evidence>
<keyword evidence="2" id="KW-1185">Reference proteome</keyword>
<dbReference type="Proteomes" id="UP000245124">
    <property type="component" value="Unassembled WGS sequence"/>
</dbReference>
<organism evidence="1 2">
    <name type="scientific">Nostoc commune NIES-4072</name>
    <dbReference type="NCBI Taxonomy" id="2005467"/>
    <lineage>
        <taxon>Bacteria</taxon>
        <taxon>Bacillati</taxon>
        <taxon>Cyanobacteriota</taxon>
        <taxon>Cyanophyceae</taxon>
        <taxon>Nostocales</taxon>
        <taxon>Nostocaceae</taxon>
        <taxon>Nostoc</taxon>
    </lineage>
</organism>
<comment type="caution">
    <text evidence="1">The sequence shown here is derived from an EMBL/GenBank/DDBJ whole genome shotgun (WGS) entry which is preliminary data.</text>
</comment>
<dbReference type="AlphaFoldDB" id="A0A2R5FQM6"/>
<accession>A0A2R5FQM6</accession>
<sequence length="65" mass="6406">MSKSTLNTLATIFGLIAGGSNLLGSTGAINHATAGTIGGIATAILGYLVQQPAADEQPQAPSPQK</sequence>
<proteinExistence type="predicted"/>
<gene>
    <name evidence="1" type="ORF">NIES4072_47390</name>
</gene>
<evidence type="ECO:0000313" key="1">
    <source>
        <dbReference type="EMBL" id="GBG21057.1"/>
    </source>
</evidence>
<name>A0A2R5FQM6_NOSCO</name>
<dbReference type="RefSeq" id="WP_146195856.1">
    <property type="nucleotide sequence ID" value="NZ_BDUD01000001.1"/>
</dbReference>
<protein>
    <submittedName>
        <fullName evidence="1">Uncharacterized protein</fullName>
    </submittedName>
</protein>
<reference evidence="1 2" key="1">
    <citation type="submission" date="2017-06" db="EMBL/GenBank/DDBJ databases">
        <title>Genome sequencing of cyanobaciteial culture collection at National Institute for Environmental Studies (NIES).</title>
        <authorList>
            <person name="Hirose Y."/>
            <person name="Shimura Y."/>
            <person name="Fujisawa T."/>
            <person name="Nakamura Y."/>
            <person name="Kawachi M."/>
        </authorList>
    </citation>
    <scope>NUCLEOTIDE SEQUENCE [LARGE SCALE GENOMIC DNA]</scope>
    <source>
        <strain evidence="1 2">NIES-4072</strain>
    </source>
</reference>